<keyword evidence="3" id="KW-1185">Reference proteome</keyword>
<evidence type="ECO:0008006" key="4">
    <source>
        <dbReference type="Google" id="ProtNLM"/>
    </source>
</evidence>
<comment type="caution">
    <text evidence="2">The sequence shown here is derived from an EMBL/GenBank/DDBJ whole genome shotgun (WGS) entry which is preliminary data.</text>
</comment>
<name>A0ABP8ULR2_9ACTN</name>
<gene>
    <name evidence="2" type="ORF">GCM10023196_063890</name>
</gene>
<proteinExistence type="predicted"/>
<protein>
    <recommendedName>
        <fullName evidence="4">Lipoprotein</fullName>
    </recommendedName>
</protein>
<sequence length="213" mass="22624">MPIHLPDTARRASHIVFLATLGTALCVGGCRDQGHAAARPSPGGTPARQPTESADPIAHVYKCGERPGTLPASHGPLTLRLTAVRRDRDGAPVADYTITSRKAADITNPADTRPFRLLILQQGVIVGGQNPKRPLAFGAYAMVPAQISPARPAHGTVKLYVSQPCSGHTWQELGRKESAAQALLIAMPVLTDQKDQRKHILTAQMSATAPMPS</sequence>
<evidence type="ECO:0000313" key="3">
    <source>
        <dbReference type="Proteomes" id="UP001501442"/>
    </source>
</evidence>
<dbReference type="EMBL" id="BAABHK010000010">
    <property type="protein sequence ID" value="GAA4632052.1"/>
    <property type="molecule type" value="Genomic_DNA"/>
</dbReference>
<accession>A0ABP8ULR2</accession>
<dbReference type="Proteomes" id="UP001501442">
    <property type="component" value="Unassembled WGS sequence"/>
</dbReference>
<feature type="region of interest" description="Disordered" evidence="1">
    <location>
        <begin position="33"/>
        <end position="52"/>
    </location>
</feature>
<organism evidence="2 3">
    <name type="scientific">Actinoallomurus vinaceus</name>
    <dbReference type="NCBI Taxonomy" id="1080074"/>
    <lineage>
        <taxon>Bacteria</taxon>
        <taxon>Bacillati</taxon>
        <taxon>Actinomycetota</taxon>
        <taxon>Actinomycetes</taxon>
        <taxon>Streptosporangiales</taxon>
        <taxon>Thermomonosporaceae</taxon>
        <taxon>Actinoallomurus</taxon>
    </lineage>
</organism>
<evidence type="ECO:0000256" key="1">
    <source>
        <dbReference type="SAM" id="MobiDB-lite"/>
    </source>
</evidence>
<evidence type="ECO:0000313" key="2">
    <source>
        <dbReference type="EMBL" id="GAA4632052.1"/>
    </source>
</evidence>
<reference evidence="3" key="1">
    <citation type="journal article" date="2019" name="Int. J. Syst. Evol. Microbiol.">
        <title>The Global Catalogue of Microorganisms (GCM) 10K type strain sequencing project: providing services to taxonomists for standard genome sequencing and annotation.</title>
        <authorList>
            <consortium name="The Broad Institute Genomics Platform"/>
            <consortium name="The Broad Institute Genome Sequencing Center for Infectious Disease"/>
            <person name="Wu L."/>
            <person name="Ma J."/>
        </authorList>
    </citation>
    <scope>NUCLEOTIDE SEQUENCE [LARGE SCALE GENOMIC DNA]</scope>
    <source>
        <strain evidence="3">JCM 17939</strain>
    </source>
</reference>